<protein>
    <recommendedName>
        <fullName evidence="3">DUF7730 domain-containing protein</fullName>
    </recommendedName>
</protein>
<dbReference type="AlphaFoldDB" id="A0A9W4U329"/>
<feature type="region of interest" description="Disordered" evidence="1">
    <location>
        <begin position="43"/>
        <end position="75"/>
    </location>
</feature>
<feature type="domain" description="DUF7730" evidence="3">
    <location>
        <begin position="93"/>
        <end position="326"/>
    </location>
</feature>
<gene>
    <name evidence="4" type="ORF">PDIGIT_LOCUS496</name>
</gene>
<keyword evidence="2" id="KW-1133">Transmembrane helix</keyword>
<accession>A0A9W4U329</accession>
<dbReference type="InterPro" id="IPR056632">
    <property type="entry name" value="DUF7730"/>
</dbReference>
<keyword evidence="2" id="KW-0472">Membrane</keyword>
<dbReference type="OrthoDB" id="4757095at2759"/>
<proteinExistence type="predicted"/>
<dbReference type="PANTHER" id="PTHR38790">
    <property type="entry name" value="2EXR DOMAIN-CONTAINING PROTEIN-RELATED"/>
    <property type="match status" value="1"/>
</dbReference>
<feature type="region of interest" description="Disordered" evidence="1">
    <location>
        <begin position="367"/>
        <end position="393"/>
    </location>
</feature>
<keyword evidence="5" id="KW-1185">Reference proteome</keyword>
<dbReference type="Pfam" id="PF24864">
    <property type="entry name" value="DUF7730"/>
    <property type="match status" value="1"/>
</dbReference>
<feature type="compositionally biased region" description="Basic and acidic residues" evidence="1">
    <location>
        <begin position="43"/>
        <end position="52"/>
    </location>
</feature>
<name>A0A9W4U329_9PLEO</name>
<reference evidence="4" key="1">
    <citation type="submission" date="2023-01" db="EMBL/GenBank/DDBJ databases">
        <authorList>
            <person name="Van Ghelder C."/>
            <person name="Rancurel C."/>
        </authorList>
    </citation>
    <scope>NUCLEOTIDE SEQUENCE</scope>
    <source>
        <strain evidence="4">CNCM I-4278</strain>
    </source>
</reference>
<sequence>MPAGQKLKEYAGVAAVVAISPLILIYVGTHKMSRLYDTYTSDEPHNKAIRQERRNRRRNSLSHSDAQDSEFPKESSTARFGFSSWARKPDLNRQLQSRIFSLPAEIRLQIYEEVMIVEPLVHIDSDIRIAKCRDAQCLPRLTYKSQADGFTEEQIALARNHLPCLEGTNYIYRSPYENIWDDSATKKTREDGRNKHGIIALLQSCRRIYTETKPLLYTKNTFITTLDTPFLTFTKSLPQPHLTLIRNLVLFLPSNPDYDPGYKVSMGYSWTPTMRVLSQMPNLHRCLLHVHTGLDMRDHTSDKYKMQDLLSGLKKLPSKDIFVVDWVYDSDVERRINSWGTTVVKELDDKDPFASWMEVFRPAERKKAVQEEERERAARRQRKIAKRDTVDDHLTVPKHKVGRIR</sequence>
<evidence type="ECO:0000259" key="3">
    <source>
        <dbReference type="Pfam" id="PF24864"/>
    </source>
</evidence>
<feature type="compositionally biased region" description="Basic and acidic residues" evidence="1">
    <location>
        <begin position="367"/>
        <end position="378"/>
    </location>
</feature>
<comment type="caution">
    <text evidence="4">The sequence shown here is derived from an EMBL/GenBank/DDBJ whole genome shotgun (WGS) entry which is preliminary data.</text>
</comment>
<evidence type="ECO:0000256" key="1">
    <source>
        <dbReference type="SAM" id="MobiDB-lite"/>
    </source>
</evidence>
<dbReference type="EMBL" id="CAOQHR010000001">
    <property type="protein sequence ID" value="CAI6238649.1"/>
    <property type="molecule type" value="Genomic_DNA"/>
</dbReference>
<evidence type="ECO:0000256" key="2">
    <source>
        <dbReference type="SAM" id="Phobius"/>
    </source>
</evidence>
<evidence type="ECO:0000313" key="4">
    <source>
        <dbReference type="EMBL" id="CAI6238649.1"/>
    </source>
</evidence>
<evidence type="ECO:0000313" key="5">
    <source>
        <dbReference type="Proteomes" id="UP001152607"/>
    </source>
</evidence>
<feature type="transmembrane region" description="Helical" evidence="2">
    <location>
        <begin position="12"/>
        <end position="29"/>
    </location>
</feature>
<dbReference type="Proteomes" id="UP001152607">
    <property type="component" value="Unassembled WGS sequence"/>
</dbReference>
<keyword evidence="2" id="KW-0812">Transmembrane</keyword>
<organism evidence="4 5">
    <name type="scientific">Periconia digitata</name>
    <dbReference type="NCBI Taxonomy" id="1303443"/>
    <lineage>
        <taxon>Eukaryota</taxon>
        <taxon>Fungi</taxon>
        <taxon>Dikarya</taxon>
        <taxon>Ascomycota</taxon>
        <taxon>Pezizomycotina</taxon>
        <taxon>Dothideomycetes</taxon>
        <taxon>Pleosporomycetidae</taxon>
        <taxon>Pleosporales</taxon>
        <taxon>Massarineae</taxon>
        <taxon>Periconiaceae</taxon>
        <taxon>Periconia</taxon>
    </lineage>
</organism>